<dbReference type="GeneID" id="70130982"/>
<keyword evidence="1" id="KW-0472">Membrane</keyword>
<organism evidence="2 3">
    <name type="scientific">Truncatella angustata</name>
    <dbReference type="NCBI Taxonomy" id="152316"/>
    <lineage>
        <taxon>Eukaryota</taxon>
        <taxon>Fungi</taxon>
        <taxon>Dikarya</taxon>
        <taxon>Ascomycota</taxon>
        <taxon>Pezizomycotina</taxon>
        <taxon>Sordariomycetes</taxon>
        <taxon>Xylariomycetidae</taxon>
        <taxon>Amphisphaeriales</taxon>
        <taxon>Sporocadaceae</taxon>
        <taxon>Truncatella</taxon>
    </lineage>
</organism>
<dbReference type="AlphaFoldDB" id="A0A9P8USS4"/>
<proteinExistence type="predicted"/>
<dbReference type="EMBL" id="JAGPXC010000002">
    <property type="protein sequence ID" value="KAH6657526.1"/>
    <property type="molecule type" value="Genomic_DNA"/>
</dbReference>
<accession>A0A9P8USS4</accession>
<dbReference type="Proteomes" id="UP000758603">
    <property type="component" value="Unassembled WGS sequence"/>
</dbReference>
<keyword evidence="1" id="KW-0812">Transmembrane</keyword>
<feature type="transmembrane region" description="Helical" evidence="1">
    <location>
        <begin position="62"/>
        <end position="82"/>
    </location>
</feature>
<comment type="caution">
    <text evidence="2">The sequence shown here is derived from an EMBL/GenBank/DDBJ whole genome shotgun (WGS) entry which is preliminary data.</text>
</comment>
<feature type="transmembrane region" description="Helical" evidence="1">
    <location>
        <begin position="102"/>
        <end position="122"/>
    </location>
</feature>
<dbReference type="RefSeq" id="XP_045961760.1">
    <property type="nucleotide sequence ID" value="XM_046102090.1"/>
</dbReference>
<protein>
    <submittedName>
        <fullName evidence="2">Uncharacterized protein</fullName>
    </submittedName>
</protein>
<keyword evidence="1" id="KW-1133">Transmembrane helix</keyword>
<name>A0A9P8USS4_9PEZI</name>
<reference evidence="2" key="1">
    <citation type="journal article" date="2021" name="Nat. Commun.">
        <title>Genetic determinants of endophytism in the Arabidopsis root mycobiome.</title>
        <authorList>
            <person name="Mesny F."/>
            <person name="Miyauchi S."/>
            <person name="Thiergart T."/>
            <person name="Pickel B."/>
            <person name="Atanasova L."/>
            <person name="Karlsson M."/>
            <person name="Huettel B."/>
            <person name="Barry K.W."/>
            <person name="Haridas S."/>
            <person name="Chen C."/>
            <person name="Bauer D."/>
            <person name="Andreopoulos W."/>
            <person name="Pangilinan J."/>
            <person name="LaButti K."/>
            <person name="Riley R."/>
            <person name="Lipzen A."/>
            <person name="Clum A."/>
            <person name="Drula E."/>
            <person name="Henrissat B."/>
            <person name="Kohler A."/>
            <person name="Grigoriev I.V."/>
            <person name="Martin F.M."/>
            <person name="Hacquard S."/>
        </authorList>
    </citation>
    <scope>NUCLEOTIDE SEQUENCE</scope>
    <source>
        <strain evidence="2">MPI-SDFR-AT-0073</strain>
    </source>
</reference>
<evidence type="ECO:0000313" key="2">
    <source>
        <dbReference type="EMBL" id="KAH6657526.1"/>
    </source>
</evidence>
<sequence>MNGTVACSPTMEIFHLDPDTEAHKSLIDCEIQYDSDHSTAVLSGSNMVHPNVRHSQRDLKGIFMTIAKSHWTPIFITLVLMLGNTIFELMHVANPDKLTMALWYFFMFVYMVLMQWAGVITFPPSR</sequence>
<keyword evidence="3" id="KW-1185">Reference proteome</keyword>
<evidence type="ECO:0000313" key="3">
    <source>
        <dbReference type="Proteomes" id="UP000758603"/>
    </source>
</evidence>
<evidence type="ECO:0000256" key="1">
    <source>
        <dbReference type="SAM" id="Phobius"/>
    </source>
</evidence>
<gene>
    <name evidence="2" type="ORF">BKA67DRAFT_555529</name>
</gene>